<evidence type="ECO:0000256" key="1">
    <source>
        <dbReference type="SAM" id="SignalP"/>
    </source>
</evidence>
<feature type="signal peptide" evidence="1">
    <location>
        <begin position="1"/>
        <end position="17"/>
    </location>
</feature>
<keyword evidence="1" id="KW-0732">Signal</keyword>
<proteinExistence type="predicted"/>
<dbReference type="AlphaFoldDB" id="A0A059J1J6"/>
<dbReference type="HOGENOM" id="CLU_2575571_0_0_1"/>
<accession>A0A059J1J6</accession>
<feature type="chain" id="PRO_5001578972" description="Extracellular membrane protein CFEM domain-containing protein" evidence="1">
    <location>
        <begin position="18"/>
        <end position="82"/>
    </location>
</feature>
<gene>
    <name evidence="2" type="ORF">H109_06379</name>
</gene>
<organism evidence="2 3">
    <name type="scientific">Trichophyton interdigitale (strain MR816)</name>
    <dbReference type="NCBI Taxonomy" id="1215338"/>
    <lineage>
        <taxon>Eukaryota</taxon>
        <taxon>Fungi</taxon>
        <taxon>Dikarya</taxon>
        <taxon>Ascomycota</taxon>
        <taxon>Pezizomycotina</taxon>
        <taxon>Eurotiomycetes</taxon>
        <taxon>Eurotiomycetidae</taxon>
        <taxon>Onygenales</taxon>
        <taxon>Arthrodermataceae</taxon>
        <taxon>Trichophyton</taxon>
    </lineage>
</organism>
<evidence type="ECO:0000313" key="2">
    <source>
        <dbReference type="EMBL" id="KDB21695.1"/>
    </source>
</evidence>
<protein>
    <recommendedName>
        <fullName evidence="4">Extracellular membrane protein CFEM domain-containing protein</fullName>
    </recommendedName>
</protein>
<sequence>MKTSLILAMTFVSVTIALPKGQTPSTVVSQQAVCANGTPCTHQEQCTRFGRECFCQNGGAEGAAGLCANWVELAHGATTGGH</sequence>
<dbReference type="OrthoDB" id="4168500at2759"/>
<comment type="caution">
    <text evidence="2">The sequence shown here is derived from an EMBL/GenBank/DDBJ whole genome shotgun (WGS) entry which is preliminary data.</text>
</comment>
<evidence type="ECO:0000313" key="3">
    <source>
        <dbReference type="Proteomes" id="UP000024533"/>
    </source>
</evidence>
<name>A0A059J1J6_TRIIM</name>
<evidence type="ECO:0008006" key="4">
    <source>
        <dbReference type="Google" id="ProtNLM"/>
    </source>
</evidence>
<reference evidence="2 3" key="1">
    <citation type="submission" date="2014-02" db="EMBL/GenBank/DDBJ databases">
        <title>The Genome Sequence of Trichophyton interdigitale MR816.</title>
        <authorList>
            <consortium name="The Broad Institute Genomics Platform"/>
            <person name="Cuomo C.A."/>
            <person name="White T.C."/>
            <person name="Graser Y."/>
            <person name="Martinez-Rossi N."/>
            <person name="Heitman J."/>
            <person name="Young S.K."/>
            <person name="Zeng Q."/>
            <person name="Gargeya S."/>
            <person name="Abouelleil A."/>
            <person name="Alvarado L."/>
            <person name="Chapman S.B."/>
            <person name="Gainer-Dewar J."/>
            <person name="Goldberg J."/>
            <person name="Griggs A."/>
            <person name="Gujja S."/>
            <person name="Hansen M."/>
            <person name="Howarth C."/>
            <person name="Imamovic A."/>
            <person name="Larimer J."/>
            <person name="Martinez D."/>
            <person name="Murphy C."/>
            <person name="Pearson M.D."/>
            <person name="Persinoti G."/>
            <person name="Poon T."/>
            <person name="Priest M."/>
            <person name="Roberts A.D."/>
            <person name="Saif S."/>
            <person name="Shea T.D."/>
            <person name="Sykes S.N."/>
            <person name="Wortman J."/>
            <person name="Nusbaum C."/>
            <person name="Birren B."/>
        </authorList>
    </citation>
    <scope>NUCLEOTIDE SEQUENCE [LARGE SCALE GENOMIC DNA]</scope>
    <source>
        <strain evidence="2 3">MR816</strain>
    </source>
</reference>
<dbReference type="EMBL" id="AOKY01000401">
    <property type="protein sequence ID" value="KDB21695.1"/>
    <property type="molecule type" value="Genomic_DNA"/>
</dbReference>
<dbReference type="OMA" id="CANWVEL"/>
<dbReference type="Proteomes" id="UP000024533">
    <property type="component" value="Unassembled WGS sequence"/>
</dbReference>
<keyword evidence="3" id="KW-1185">Reference proteome</keyword>